<evidence type="ECO:0000313" key="9">
    <source>
        <dbReference type="EMBL" id="KAJ5709853.1"/>
    </source>
</evidence>
<dbReference type="SUPFAM" id="SSF103473">
    <property type="entry name" value="MFS general substrate transporter"/>
    <property type="match status" value="1"/>
</dbReference>
<dbReference type="InterPro" id="IPR020846">
    <property type="entry name" value="MFS_dom"/>
</dbReference>
<evidence type="ECO:0000256" key="6">
    <source>
        <dbReference type="ARBA" id="ARBA00023136"/>
    </source>
</evidence>
<feature type="transmembrane region" description="Helical" evidence="7">
    <location>
        <begin position="452"/>
        <end position="471"/>
    </location>
</feature>
<accession>A0AAD6MSD6</accession>
<keyword evidence="4 7" id="KW-0812">Transmembrane</keyword>
<keyword evidence="5 7" id="KW-1133">Transmembrane helix</keyword>
<feature type="transmembrane region" description="Helical" evidence="7">
    <location>
        <begin position="341"/>
        <end position="361"/>
    </location>
</feature>
<comment type="similarity">
    <text evidence="2">Belongs to the major facilitator superfamily.</text>
</comment>
<comment type="subcellular location">
    <subcellularLocation>
        <location evidence="1">Membrane</location>
        <topology evidence="1">Multi-pass membrane protein</topology>
    </subcellularLocation>
</comment>
<feature type="transmembrane region" description="Helical" evidence="7">
    <location>
        <begin position="35"/>
        <end position="52"/>
    </location>
</feature>
<protein>
    <recommendedName>
        <fullName evidence="8">Major facilitator superfamily (MFS) profile domain-containing protein</fullName>
    </recommendedName>
</protein>
<evidence type="ECO:0000256" key="4">
    <source>
        <dbReference type="ARBA" id="ARBA00022692"/>
    </source>
</evidence>
<keyword evidence="6 7" id="KW-0472">Membrane</keyword>
<reference evidence="9" key="2">
    <citation type="submission" date="2023-01" db="EMBL/GenBank/DDBJ databases">
        <authorList>
            <person name="Petersen C."/>
        </authorList>
    </citation>
    <scope>NUCLEOTIDE SEQUENCE</scope>
    <source>
        <strain evidence="9">IBT 17514</strain>
    </source>
</reference>
<evidence type="ECO:0000259" key="8">
    <source>
        <dbReference type="PROSITE" id="PS50850"/>
    </source>
</evidence>
<evidence type="ECO:0000313" key="10">
    <source>
        <dbReference type="Proteomes" id="UP001215712"/>
    </source>
</evidence>
<dbReference type="PROSITE" id="PS50850">
    <property type="entry name" value="MFS"/>
    <property type="match status" value="1"/>
</dbReference>
<evidence type="ECO:0000256" key="1">
    <source>
        <dbReference type="ARBA" id="ARBA00004141"/>
    </source>
</evidence>
<evidence type="ECO:0000256" key="7">
    <source>
        <dbReference type="SAM" id="Phobius"/>
    </source>
</evidence>
<reference evidence="9" key="1">
    <citation type="journal article" date="2023" name="IMA Fungus">
        <title>Comparative genomic study of the Penicillium genus elucidates a diverse pangenome and 15 lateral gene transfer events.</title>
        <authorList>
            <person name="Petersen C."/>
            <person name="Sorensen T."/>
            <person name="Nielsen M.R."/>
            <person name="Sondergaard T.E."/>
            <person name="Sorensen J.L."/>
            <person name="Fitzpatrick D.A."/>
            <person name="Frisvad J.C."/>
            <person name="Nielsen K.L."/>
        </authorList>
    </citation>
    <scope>NUCLEOTIDE SEQUENCE</scope>
    <source>
        <strain evidence="9">IBT 17514</strain>
    </source>
</reference>
<feature type="transmembrane region" description="Helical" evidence="7">
    <location>
        <begin position="275"/>
        <end position="300"/>
    </location>
</feature>
<proteinExistence type="inferred from homology"/>
<dbReference type="InterPro" id="IPR036259">
    <property type="entry name" value="MFS_trans_sf"/>
</dbReference>
<dbReference type="PANTHER" id="PTHR43791">
    <property type="entry name" value="PERMEASE-RELATED"/>
    <property type="match status" value="1"/>
</dbReference>
<dbReference type="Pfam" id="PF07690">
    <property type="entry name" value="MFS_1"/>
    <property type="match status" value="1"/>
</dbReference>
<feature type="transmembrane region" description="Helical" evidence="7">
    <location>
        <begin position="105"/>
        <end position="124"/>
    </location>
</feature>
<evidence type="ECO:0000256" key="5">
    <source>
        <dbReference type="ARBA" id="ARBA00022989"/>
    </source>
</evidence>
<dbReference type="InterPro" id="IPR011701">
    <property type="entry name" value="MFS"/>
</dbReference>
<keyword evidence="10" id="KW-1185">Reference proteome</keyword>
<comment type="caution">
    <text evidence="9">The sequence shown here is derived from an EMBL/GenBank/DDBJ whole genome shotgun (WGS) entry which is preliminary data.</text>
</comment>
<dbReference type="GO" id="GO:0022857">
    <property type="term" value="F:transmembrane transporter activity"/>
    <property type="evidence" value="ECO:0007669"/>
    <property type="project" value="InterPro"/>
</dbReference>
<dbReference type="AlphaFoldDB" id="A0AAD6MSD6"/>
<sequence length="502" mass="55923">MEPKPGVMELEESKHVQHEVSEHEGKVVRSLLLKLDFRILPLLALLFLCSFLDRTNVGNAKIYGLESDINITDHQYDIGLTVYYLFYVCSEVPSNLVLKKASPKIWLPFLTVMWGIITMCLGFVQNYAGFVAVRALLGIAEGGLLPGMILYLSSFYRRTDLALRIGLFYTAASLSGAFGGLLARGLAAIGTRGGLEEWRWIFIIEGLLTFACGVLSYLLLPNSLESAYFLTAEERTVGRERLMLDNPKSADGTLAAEEQSFMWSEVRRGFLSLQVWLSASAYFAILSGLYSFGLFLPTIIENLGFAKNANEVQLWSVIPYAVATVVTVIVAIISDRLHLRGTVMLFTLPIAIIGYAVIANIDSPRVQYGMTFLMATGQYASVPCILVWMSNNSAGHYKRATTSALQLAIANCGGFVASKIHDQDIIHCITDRLVTAFNYPSKDGPQFHRGHTIILGLLVFAWFMILFNVLYCAKVNRDKRNGKYDQYAEYNDDRNPSFKLVL</sequence>
<feature type="transmembrane region" description="Helical" evidence="7">
    <location>
        <begin position="165"/>
        <end position="186"/>
    </location>
</feature>
<feature type="transmembrane region" description="Helical" evidence="7">
    <location>
        <begin position="198"/>
        <end position="220"/>
    </location>
</feature>
<feature type="domain" description="Major facilitator superfamily (MFS) profile" evidence="8">
    <location>
        <begin position="39"/>
        <end position="479"/>
    </location>
</feature>
<dbReference type="FunFam" id="1.20.1250.20:FF:000188">
    <property type="entry name" value="MFS general substrate transporter"/>
    <property type="match status" value="1"/>
</dbReference>
<dbReference type="EMBL" id="JAQJAN010000017">
    <property type="protein sequence ID" value="KAJ5709853.1"/>
    <property type="molecule type" value="Genomic_DNA"/>
</dbReference>
<organism evidence="9 10">
    <name type="scientific">Penicillium malachiteum</name>
    <dbReference type="NCBI Taxonomy" id="1324776"/>
    <lineage>
        <taxon>Eukaryota</taxon>
        <taxon>Fungi</taxon>
        <taxon>Dikarya</taxon>
        <taxon>Ascomycota</taxon>
        <taxon>Pezizomycotina</taxon>
        <taxon>Eurotiomycetes</taxon>
        <taxon>Eurotiomycetidae</taxon>
        <taxon>Eurotiales</taxon>
        <taxon>Aspergillaceae</taxon>
        <taxon>Penicillium</taxon>
    </lineage>
</organism>
<name>A0AAD6MSD6_9EURO</name>
<feature type="transmembrane region" description="Helical" evidence="7">
    <location>
        <begin position="312"/>
        <end position="334"/>
    </location>
</feature>
<dbReference type="PANTHER" id="PTHR43791:SF67">
    <property type="entry name" value="TRANSPORTER, PUTATIVE (AFU_ORTHOLOGUE AFUA_3G04010)-RELATED"/>
    <property type="match status" value="1"/>
</dbReference>
<gene>
    <name evidence="9" type="ORF">N7493_009445</name>
</gene>
<feature type="transmembrane region" description="Helical" evidence="7">
    <location>
        <begin position="130"/>
        <end position="153"/>
    </location>
</feature>
<dbReference type="FunFam" id="1.20.1250.20:FF:000013">
    <property type="entry name" value="MFS general substrate transporter"/>
    <property type="match status" value="1"/>
</dbReference>
<dbReference type="Gene3D" id="1.20.1250.20">
    <property type="entry name" value="MFS general substrate transporter like domains"/>
    <property type="match status" value="2"/>
</dbReference>
<dbReference type="Proteomes" id="UP001215712">
    <property type="component" value="Unassembled WGS sequence"/>
</dbReference>
<evidence type="ECO:0000256" key="2">
    <source>
        <dbReference type="ARBA" id="ARBA00008335"/>
    </source>
</evidence>
<evidence type="ECO:0000256" key="3">
    <source>
        <dbReference type="ARBA" id="ARBA00022448"/>
    </source>
</evidence>
<dbReference type="GO" id="GO:0016020">
    <property type="term" value="C:membrane"/>
    <property type="evidence" value="ECO:0007669"/>
    <property type="project" value="UniProtKB-SubCell"/>
</dbReference>
<keyword evidence="3" id="KW-0813">Transport</keyword>